<reference evidence="2" key="3">
    <citation type="submission" date="2022-06" db="UniProtKB">
        <authorList>
            <consortium name="EnsemblPlants"/>
        </authorList>
    </citation>
    <scope>IDENTIFICATION</scope>
</reference>
<organism evidence="2 3">
    <name type="scientific">Triticum urartu</name>
    <name type="common">Red wild einkorn</name>
    <name type="synonym">Crithodium urartu</name>
    <dbReference type="NCBI Taxonomy" id="4572"/>
    <lineage>
        <taxon>Eukaryota</taxon>
        <taxon>Viridiplantae</taxon>
        <taxon>Streptophyta</taxon>
        <taxon>Embryophyta</taxon>
        <taxon>Tracheophyta</taxon>
        <taxon>Spermatophyta</taxon>
        <taxon>Magnoliopsida</taxon>
        <taxon>Liliopsida</taxon>
        <taxon>Poales</taxon>
        <taxon>Poaceae</taxon>
        <taxon>BOP clade</taxon>
        <taxon>Pooideae</taxon>
        <taxon>Triticodae</taxon>
        <taxon>Triticeae</taxon>
        <taxon>Triticinae</taxon>
        <taxon>Triticum</taxon>
    </lineage>
</organism>
<feature type="region of interest" description="Disordered" evidence="1">
    <location>
        <begin position="1"/>
        <end position="28"/>
    </location>
</feature>
<protein>
    <submittedName>
        <fullName evidence="2">Uncharacterized protein</fullName>
    </submittedName>
</protein>
<evidence type="ECO:0000313" key="3">
    <source>
        <dbReference type="Proteomes" id="UP000015106"/>
    </source>
</evidence>
<dbReference type="EnsemblPlants" id="TuG1812G0600003954.01.T01">
    <property type="protein sequence ID" value="TuG1812G0600003954.01.T01.cds430771"/>
    <property type="gene ID" value="TuG1812G0600003954.01"/>
</dbReference>
<dbReference type="Proteomes" id="UP000015106">
    <property type="component" value="Chromosome 6"/>
</dbReference>
<sequence>MHVLSDEPPGLVPLQPPQGTQAEGPGRRQLQEAILPAFAAVEAHGQPVRAARPHRQRLRQGHGPHAPTARSHGEWALGAQGARAVPHGAAGAVQKAREPVPPRAQQSLRSLHGRPPRRRQHPVKKQRRHAILVHTAQTVHRKEIPRIIPIAV</sequence>
<name>A0A8R7QX95_TRIUA</name>
<evidence type="ECO:0000256" key="1">
    <source>
        <dbReference type="SAM" id="MobiDB-lite"/>
    </source>
</evidence>
<proteinExistence type="predicted"/>
<dbReference type="AlphaFoldDB" id="A0A8R7QX95"/>
<feature type="compositionally biased region" description="Basic residues" evidence="1">
    <location>
        <begin position="51"/>
        <end position="62"/>
    </location>
</feature>
<dbReference type="Gramene" id="TuG1812G0600003954.01.T01">
    <property type="protein sequence ID" value="TuG1812G0600003954.01.T01.cds430771"/>
    <property type="gene ID" value="TuG1812G0600003954.01"/>
</dbReference>
<feature type="compositionally biased region" description="Basic residues" evidence="1">
    <location>
        <begin position="111"/>
        <end position="127"/>
    </location>
</feature>
<reference evidence="3" key="1">
    <citation type="journal article" date="2013" name="Nature">
        <title>Draft genome of the wheat A-genome progenitor Triticum urartu.</title>
        <authorList>
            <person name="Ling H.Q."/>
            <person name="Zhao S."/>
            <person name="Liu D."/>
            <person name="Wang J."/>
            <person name="Sun H."/>
            <person name="Zhang C."/>
            <person name="Fan H."/>
            <person name="Li D."/>
            <person name="Dong L."/>
            <person name="Tao Y."/>
            <person name="Gao C."/>
            <person name="Wu H."/>
            <person name="Li Y."/>
            <person name="Cui Y."/>
            <person name="Guo X."/>
            <person name="Zheng S."/>
            <person name="Wang B."/>
            <person name="Yu K."/>
            <person name="Liang Q."/>
            <person name="Yang W."/>
            <person name="Lou X."/>
            <person name="Chen J."/>
            <person name="Feng M."/>
            <person name="Jian J."/>
            <person name="Zhang X."/>
            <person name="Luo G."/>
            <person name="Jiang Y."/>
            <person name="Liu J."/>
            <person name="Wang Z."/>
            <person name="Sha Y."/>
            <person name="Zhang B."/>
            <person name="Wu H."/>
            <person name="Tang D."/>
            <person name="Shen Q."/>
            <person name="Xue P."/>
            <person name="Zou S."/>
            <person name="Wang X."/>
            <person name="Liu X."/>
            <person name="Wang F."/>
            <person name="Yang Y."/>
            <person name="An X."/>
            <person name="Dong Z."/>
            <person name="Zhang K."/>
            <person name="Zhang X."/>
            <person name="Luo M.C."/>
            <person name="Dvorak J."/>
            <person name="Tong Y."/>
            <person name="Wang J."/>
            <person name="Yang H."/>
            <person name="Li Z."/>
            <person name="Wang D."/>
            <person name="Zhang A."/>
            <person name="Wang J."/>
        </authorList>
    </citation>
    <scope>NUCLEOTIDE SEQUENCE</scope>
    <source>
        <strain evidence="3">cv. G1812</strain>
    </source>
</reference>
<reference evidence="2" key="2">
    <citation type="submission" date="2018-03" db="EMBL/GenBank/DDBJ databases">
        <title>The Triticum urartu genome reveals the dynamic nature of wheat genome evolution.</title>
        <authorList>
            <person name="Ling H."/>
            <person name="Ma B."/>
            <person name="Shi X."/>
            <person name="Liu H."/>
            <person name="Dong L."/>
            <person name="Sun H."/>
            <person name="Cao Y."/>
            <person name="Gao Q."/>
            <person name="Zheng S."/>
            <person name="Li Y."/>
            <person name="Yu Y."/>
            <person name="Du H."/>
            <person name="Qi M."/>
            <person name="Li Y."/>
            <person name="Yu H."/>
            <person name="Cui Y."/>
            <person name="Wang N."/>
            <person name="Chen C."/>
            <person name="Wu H."/>
            <person name="Zhao Y."/>
            <person name="Zhang J."/>
            <person name="Li Y."/>
            <person name="Zhou W."/>
            <person name="Zhang B."/>
            <person name="Hu W."/>
            <person name="Eijk M."/>
            <person name="Tang J."/>
            <person name="Witsenboer H."/>
            <person name="Zhao S."/>
            <person name="Li Z."/>
            <person name="Zhang A."/>
            <person name="Wang D."/>
            <person name="Liang C."/>
        </authorList>
    </citation>
    <scope>NUCLEOTIDE SEQUENCE [LARGE SCALE GENOMIC DNA]</scope>
    <source>
        <strain evidence="2">cv. G1812</strain>
    </source>
</reference>
<keyword evidence="3" id="KW-1185">Reference proteome</keyword>
<feature type="region of interest" description="Disordered" evidence="1">
    <location>
        <begin position="44"/>
        <end position="127"/>
    </location>
</feature>
<accession>A0A8R7QX95</accession>
<evidence type="ECO:0000313" key="2">
    <source>
        <dbReference type="EnsemblPlants" id="TuG1812G0600003954.01.T01.cds430771"/>
    </source>
</evidence>